<evidence type="ECO:0000313" key="22">
    <source>
        <dbReference type="EMBL" id="KAK7293417.1"/>
    </source>
</evidence>
<feature type="compositionally biased region" description="Low complexity" evidence="17">
    <location>
        <begin position="643"/>
        <end position="656"/>
    </location>
</feature>
<evidence type="ECO:0000313" key="23">
    <source>
        <dbReference type="Proteomes" id="UP001359559"/>
    </source>
</evidence>
<evidence type="ECO:0000256" key="15">
    <source>
        <dbReference type="ARBA" id="ARBA00047558"/>
    </source>
</evidence>
<evidence type="ECO:0000256" key="9">
    <source>
        <dbReference type="ARBA" id="ARBA00022777"/>
    </source>
</evidence>
<accession>A0AAN9PDI6</accession>
<keyword evidence="9" id="KW-0418">Kinase</keyword>
<organism evidence="22 23">
    <name type="scientific">Clitoria ternatea</name>
    <name type="common">Butterfly pea</name>
    <dbReference type="NCBI Taxonomy" id="43366"/>
    <lineage>
        <taxon>Eukaryota</taxon>
        <taxon>Viridiplantae</taxon>
        <taxon>Streptophyta</taxon>
        <taxon>Embryophyta</taxon>
        <taxon>Tracheophyta</taxon>
        <taxon>Spermatophyta</taxon>
        <taxon>Magnoliopsida</taxon>
        <taxon>eudicotyledons</taxon>
        <taxon>Gunneridae</taxon>
        <taxon>Pentapetalae</taxon>
        <taxon>rosids</taxon>
        <taxon>fabids</taxon>
        <taxon>Fabales</taxon>
        <taxon>Fabaceae</taxon>
        <taxon>Papilionoideae</taxon>
        <taxon>50 kb inversion clade</taxon>
        <taxon>NPAAA clade</taxon>
        <taxon>indigoferoid/millettioid clade</taxon>
        <taxon>Phaseoleae</taxon>
        <taxon>Clitoria</taxon>
    </lineage>
</organism>
<dbReference type="CDD" id="cd23509">
    <property type="entry name" value="Gnk2-like"/>
    <property type="match status" value="2"/>
</dbReference>
<dbReference type="InterPro" id="IPR008271">
    <property type="entry name" value="Ser/Thr_kinase_AS"/>
</dbReference>
<feature type="domain" description="Gnk2-homologous" evidence="21">
    <location>
        <begin position="29"/>
        <end position="131"/>
    </location>
</feature>
<dbReference type="InterPro" id="IPR002902">
    <property type="entry name" value="GNK2"/>
</dbReference>
<dbReference type="PROSITE" id="PS50011">
    <property type="entry name" value="PROTEIN_KINASE_DOM"/>
    <property type="match status" value="1"/>
</dbReference>
<comment type="subcellular location">
    <subcellularLocation>
        <location evidence="1">Membrane</location>
        <topology evidence="1">Single-pass membrane protein</topology>
    </subcellularLocation>
</comment>
<name>A0AAN9PDI6_CLITE</name>
<dbReference type="InterPro" id="IPR011009">
    <property type="entry name" value="Kinase-like_dom_sf"/>
</dbReference>
<comment type="catalytic activity">
    <reaction evidence="16">
        <text>L-threonyl-[protein] + ATP = O-phospho-L-threonyl-[protein] + ADP + H(+)</text>
        <dbReference type="Rhea" id="RHEA:46608"/>
        <dbReference type="Rhea" id="RHEA-COMP:11060"/>
        <dbReference type="Rhea" id="RHEA-COMP:11605"/>
        <dbReference type="ChEBI" id="CHEBI:15378"/>
        <dbReference type="ChEBI" id="CHEBI:30013"/>
        <dbReference type="ChEBI" id="CHEBI:30616"/>
        <dbReference type="ChEBI" id="CHEBI:61977"/>
        <dbReference type="ChEBI" id="CHEBI:456216"/>
    </reaction>
</comment>
<feature type="chain" id="PRO_5042984610" description="Cysteine-rich receptor-like protein kinase 42" evidence="19">
    <location>
        <begin position="24"/>
        <end position="666"/>
    </location>
</feature>
<gene>
    <name evidence="22" type="ORF">RJT34_16282</name>
</gene>
<dbReference type="Gene3D" id="3.30.200.20">
    <property type="entry name" value="Phosphorylase Kinase, domain 1"/>
    <property type="match status" value="1"/>
</dbReference>
<evidence type="ECO:0000256" key="5">
    <source>
        <dbReference type="ARBA" id="ARBA00022692"/>
    </source>
</evidence>
<dbReference type="SMART" id="SM00220">
    <property type="entry name" value="S_TKc"/>
    <property type="match status" value="1"/>
</dbReference>
<dbReference type="Pfam" id="PF01657">
    <property type="entry name" value="Stress-antifung"/>
    <property type="match status" value="2"/>
</dbReference>
<dbReference type="InterPro" id="IPR052059">
    <property type="entry name" value="CR_Ser/Thr_kinase"/>
</dbReference>
<evidence type="ECO:0000259" key="20">
    <source>
        <dbReference type="PROSITE" id="PS50011"/>
    </source>
</evidence>
<dbReference type="Pfam" id="PF00069">
    <property type="entry name" value="Pkinase"/>
    <property type="match status" value="1"/>
</dbReference>
<dbReference type="PANTHER" id="PTHR47973">
    <property type="entry name" value="CYSTEINE-RICH RECEPTOR-LIKE PROTEIN KINASE 3"/>
    <property type="match status" value="1"/>
</dbReference>
<dbReference type="FunFam" id="3.30.200.20:FF:000177">
    <property type="entry name" value="Cysteine-rich receptor-like protein kinase 2"/>
    <property type="match status" value="1"/>
</dbReference>
<evidence type="ECO:0000256" key="2">
    <source>
        <dbReference type="ARBA" id="ARBA00022527"/>
    </source>
</evidence>
<evidence type="ECO:0000256" key="3">
    <source>
        <dbReference type="ARBA" id="ARBA00022553"/>
    </source>
</evidence>
<comment type="catalytic activity">
    <reaction evidence="15">
        <text>L-seryl-[protein] + ATP = O-phospho-L-seryl-[protein] + ADP + H(+)</text>
        <dbReference type="Rhea" id="RHEA:17989"/>
        <dbReference type="Rhea" id="RHEA-COMP:9863"/>
        <dbReference type="Rhea" id="RHEA-COMP:11604"/>
        <dbReference type="ChEBI" id="CHEBI:15378"/>
        <dbReference type="ChEBI" id="CHEBI:29999"/>
        <dbReference type="ChEBI" id="CHEBI:30616"/>
        <dbReference type="ChEBI" id="CHEBI:83421"/>
        <dbReference type="ChEBI" id="CHEBI:456216"/>
    </reaction>
</comment>
<keyword evidence="5 18" id="KW-0812">Transmembrane</keyword>
<evidence type="ECO:0008006" key="24">
    <source>
        <dbReference type="Google" id="ProtNLM"/>
    </source>
</evidence>
<evidence type="ECO:0000256" key="6">
    <source>
        <dbReference type="ARBA" id="ARBA00022729"/>
    </source>
</evidence>
<feature type="domain" description="Protein kinase" evidence="20">
    <location>
        <begin position="327"/>
        <end position="611"/>
    </location>
</feature>
<reference evidence="22 23" key="1">
    <citation type="submission" date="2024-01" db="EMBL/GenBank/DDBJ databases">
        <title>The genomes of 5 underutilized Papilionoideae crops provide insights into root nodulation and disease resistance.</title>
        <authorList>
            <person name="Yuan L."/>
        </authorList>
    </citation>
    <scope>NUCLEOTIDE SEQUENCE [LARGE SCALE GENOMIC DNA]</scope>
    <source>
        <strain evidence="22">LY-2023</strain>
        <tissue evidence="22">Leaf</tissue>
    </source>
</reference>
<keyword evidence="14" id="KW-0325">Glycoprotein</keyword>
<dbReference type="Gene3D" id="3.30.430.20">
    <property type="entry name" value="Gnk2 domain, C-X8-C-X2-C motif"/>
    <property type="match status" value="2"/>
</dbReference>
<evidence type="ECO:0000256" key="10">
    <source>
        <dbReference type="ARBA" id="ARBA00022840"/>
    </source>
</evidence>
<dbReference type="GO" id="GO:0005524">
    <property type="term" value="F:ATP binding"/>
    <property type="evidence" value="ECO:0007669"/>
    <property type="project" value="UniProtKB-KW"/>
</dbReference>
<dbReference type="Proteomes" id="UP001359559">
    <property type="component" value="Unassembled WGS sequence"/>
</dbReference>
<proteinExistence type="predicted"/>
<feature type="compositionally biased region" description="Basic and acidic residues" evidence="17">
    <location>
        <begin position="657"/>
        <end position="666"/>
    </location>
</feature>
<feature type="domain" description="Gnk2-homologous" evidence="21">
    <location>
        <begin position="139"/>
        <end position="246"/>
    </location>
</feature>
<keyword evidence="11 18" id="KW-1133">Transmembrane helix</keyword>
<keyword evidence="2" id="KW-0723">Serine/threonine-protein kinase</keyword>
<dbReference type="CDD" id="cd14066">
    <property type="entry name" value="STKc_IRAK"/>
    <property type="match status" value="1"/>
</dbReference>
<evidence type="ECO:0000256" key="4">
    <source>
        <dbReference type="ARBA" id="ARBA00022679"/>
    </source>
</evidence>
<evidence type="ECO:0000256" key="16">
    <source>
        <dbReference type="ARBA" id="ARBA00047951"/>
    </source>
</evidence>
<evidence type="ECO:0000256" key="17">
    <source>
        <dbReference type="SAM" id="MobiDB-lite"/>
    </source>
</evidence>
<evidence type="ECO:0000256" key="14">
    <source>
        <dbReference type="ARBA" id="ARBA00023180"/>
    </source>
</evidence>
<dbReference type="FunFam" id="1.10.510.10:FF:000336">
    <property type="entry name" value="Cysteine-rich receptor-like protein kinase 2"/>
    <property type="match status" value="1"/>
</dbReference>
<dbReference type="FunFam" id="3.30.430.20:FF:000005">
    <property type="entry name" value="Cysteine-rich receptor-like protein kinase 2"/>
    <property type="match status" value="1"/>
</dbReference>
<keyword evidence="10" id="KW-0067">ATP-binding</keyword>
<dbReference type="AlphaFoldDB" id="A0AAN9PDI6"/>
<keyword evidence="8" id="KW-0547">Nucleotide-binding</keyword>
<comment type="caution">
    <text evidence="22">The sequence shown here is derived from an EMBL/GenBank/DDBJ whole genome shotgun (WGS) entry which is preliminary data.</text>
</comment>
<protein>
    <recommendedName>
        <fullName evidence="24">Cysteine-rich receptor-like protein kinase 42</fullName>
    </recommendedName>
</protein>
<evidence type="ECO:0000256" key="1">
    <source>
        <dbReference type="ARBA" id="ARBA00004167"/>
    </source>
</evidence>
<evidence type="ECO:0000256" key="18">
    <source>
        <dbReference type="SAM" id="Phobius"/>
    </source>
</evidence>
<evidence type="ECO:0000256" key="19">
    <source>
        <dbReference type="SAM" id="SignalP"/>
    </source>
</evidence>
<dbReference type="GO" id="GO:0004674">
    <property type="term" value="F:protein serine/threonine kinase activity"/>
    <property type="evidence" value="ECO:0007669"/>
    <property type="project" value="UniProtKB-KW"/>
</dbReference>
<evidence type="ECO:0000256" key="8">
    <source>
        <dbReference type="ARBA" id="ARBA00022741"/>
    </source>
</evidence>
<evidence type="ECO:0000259" key="21">
    <source>
        <dbReference type="PROSITE" id="PS51473"/>
    </source>
</evidence>
<keyword evidence="12 18" id="KW-0472">Membrane</keyword>
<keyword evidence="3" id="KW-0597">Phosphoprotein</keyword>
<evidence type="ECO:0000256" key="12">
    <source>
        <dbReference type="ARBA" id="ARBA00023136"/>
    </source>
</evidence>
<dbReference type="PROSITE" id="PS51473">
    <property type="entry name" value="GNK2"/>
    <property type="match status" value="2"/>
</dbReference>
<dbReference type="InterPro" id="IPR038408">
    <property type="entry name" value="GNK2_sf"/>
</dbReference>
<dbReference type="SUPFAM" id="SSF56112">
    <property type="entry name" value="Protein kinase-like (PK-like)"/>
    <property type="match status" value="1"/>
</dbReference>
<feature type="signal peptide" evidence="19">
    <location>
        <begin position="1"/>
        <end position="23"/>
    </location>
</feature>
<feature type="region of interest" description="Disordered" evidence="17">
    <location>
        <begin position="643"/>
        <end position="666"/>
    </location>
</feature>
<keyword evidence="7" id="KW-0677">Repeat</keyword>
<dbReference type="FunFam" id="3.30.430.20:FF:000015">
    <property type="entry name" value="Cysteine-rich receptor-like protein kinase 3"/>
    <property type="match status" value="1"/>
</dbReference>
<dbReference type="PROSITE" id="PS00108">
    <property type="entry name" value="PROTEIN_KINASE_ST"/>
    <property type="match status" value="1"/>
</dbReference>
<feature type="transmembrane region" description="Helical" evidence="18">
    <location>
        <begin position="270"/>
        <end position="288"/>
    </location>
</feature>
<dbReference type="Gene3D" id="1.10.510.10">
    <property type="entry name" value="Transferase(Phosphotransferase) domain 1"/>
    <property type="match status" value="1"/>
</dbReference>
<evidence type="ECO:0000256" key="11">
    <source>
        <dbReference type="ARBA" id="ARBA00022989"/>
    </source>
</evidence>
<sequence length="666" mass="73203">MEWKCSSSWILYTICLMLSVTHAVSDPRISEAGLYCGKNRAPLKANYIPSFIKEMESLSQSVTNHNWATHLVNTSSSLPIYGFAQCFHDLSHTDCLLCYAASRTKLPRCLPSISARIFLDGCFLRYDNYSFYSEDTDPLRDTVNCTSQLELPQDPAQTSQLRNSVARVVDNVAFLAVANKGAGGAGFGVAHVKGVYALAQCWNTLGSDGCRECLRKAGKEVRGCLPKREGRALNAGCYLRYSTYKFYNEHTAAPGGNGTLRRGRAIVAEVLAAAAVLMLALSASYAAFMKLSKIKKANNNLGQISSSIRKSSLNYKYETLEKATDYFNSSRKIGQGGAGSVFKGTFPNGKVVAVKRLIFNNRQWVDEFFNEVNLISGIEHKNLVKLLGCSIEGPESLLVYEYLPKKSLDQFIYEKKRTQILNWKQRFNIILGIAEGLAHLHEGTKIRIIHRDIKSSNILLDENLTPKIADFGLARCFGADKSHLSTGIAGTLGYMAPEYLIRGQLTDKADVYSYGVVVLEIASGRRNNVIREDSGSLLQTVWKLYRSNTLTEGVDPCLGDDFPATEASRVFQIGLLCTQASASLRPSMTQVVYMLSNSSVDVPTPNQPPFLNTGVVDSDSSMKSYSTNSFISNALKKIGVSYSYSESSSSPNSDVPSKSEESIVQA</sequence>
<keyword evidence="4" id="KW-0808">Transferase</keyword>
<keyword evidence="6 19" id="KW-0732">Signal</keyword>
<keyword evidence="23" id="KW-1185">Reference proteome</keyword>
<keyword evidence="13" id="KW-0675">Receptor</keyword>
<dbReference type="InterPro" id="IPR000719">
    <property type="entry name" value="Prot_kinase_dom"/>
</dbReference>
<dbReference type="GO" id="GO:0016020">
    <property type="term" value="C:membrane"/>
    <property type="evidence" value="ECO:0007669"/>
    <property type="project" value="UniProtKB-SubCell"/>
</dbReference>
<dbReference type="EMBL" id="JAYKXN010000004">
    <property type="protein sequence ID" value="KAK7293417.1"/>
    <property type="molecule type" value="Genomic_DNA"/>
</dbReference>
<evidence type="ECO:0000256" key="7">
    <source>
        <dbReference type="ARBA" id="ARBA00022737"/>
    </source>
</evidence>
<evidence type="ECO:0000256" key="13">
    <source>
        <dbReference type="ARBA" id="ARBA00023170"/>
    </source>
</evidence>